<dbReference type="AlphaFoldDB" id="A0A5R9ANW6"/>
<feature type="domain" description="NIF system FeS cluster assembly NifU N-terminal" evidence="1">
    <location>
        <begin position="5"/>
        <end position="127"/>
    </location>
</feature>
<protein>
    <submittedName>
        <fullName evidence="2">SUF system NifU family Fe-S cluster assembly protein</fullName>
    </submittedName>
</protein>
<dbReference type="PANTHER" id="PTHR10093">
    <property type="entry name" value="IRON-SULFUR CLUSTER ASSEMBLY ENZYME NIFU HOMOLOG"/>
    <property type="match status" value="1"/>
</dbReference>
<organism evidence="2 3">
    <name type="scientific">Nesterenkonia sphaerica</name>
    <dbReference type="NCBI Taxonomy" id="1804988"/>
    <lineage>
        <taxon>Bacteria</taxon>
        <taxon>Bacillati</taxon>
        <taxon>Actinomycetota</taxon>
        <taxon>Actinomycetes</taxon>
        <taxon>Micrococcales</taxon>
        <taxon>Micrococcaceae</taxon>
        <taxon>Nesterenkonia</taxon>
    </lineage>
</organism>
<dbReference type="GO" id="GO:0005506">
    <property type="term" value="F:iron ion binding"/>
    <property type="evidence" value="ECO:0007669"/>
    <property type="project" value="InterPro"/>
</dbReference>
<dbReference type="InterPro" id="IPR002871">
    <property type="entry name" value="NIF_FeS_clus_asmbl_NifU_N"/>
</dbReference>
<dbReference type="EMBL" id="VAWA01000002">
    <property type="protein sequence ID" value="TLP79576.1"/>
    <property type="molecule type" value="Genomic_DNA"/>
</dbReference>
<evidence type="ECO:0000259" key="1">
    <source>
        <dbReference type="Pfam" id="PF01592"/>
    </source>
</evidence>
<name>A0A5R9ANW6_9MICC</name>
<gene>
    <name evidence="2" type="ORF">FEF27_02450</name>
</gene>
<dbReference type="GO" id="GO:0016226">
    <property type="term" value="P:iron-sulfur cluster assembly"/>
    <property type="evidence" value="ECO:0007669"/>
    <property type="project" value="InterPro"/>
</dbReference>
<dbReference type="OrthoDB" id="9804157at2"/>
<comment type="caution">
    <text evidence="2">The sequence shown here is derived from an EMBL/GenBank/DDBJ whole genome shotgun (WGS) entry which is preliminary data.</text>
</comment>
<dbReference type="Gene3D" id="3.90.1010.10">
    <property type="match status" value="1"/>
</dbReference>
<evidence type="ECO:0000313" key="3">
    <source>
        <dbReference type="Proteomes" id="UP000306544"/>
    </source>
</evidence>
<accession>A0A5R9ANW6</accession>
<evidence type="ECO:0000313" key="2">
    <source>
        <dbReference type="EMBL" id="TLP79576.1"/>
    </source>
</evidence>
<keyword evidence="3" id="KW-1185">Reference proteome</keyword>
<dbReference type="Proteomes" id="UP000306544">
    <property type="component" value="Unassembled WGS sequence"/>
</dbReference>
<dbReference type="CDD" id="cd06664">
    <property type="entry name" value="IscU_like"/>
    <property type="match status" value="1"/>
</dbReference>
<dbReference type="GO" id="GO:0051536">
    <property type="term" value="F:iron-sulfur cluster binding"/>
    <property type="evidence" value="ECO:0007669"/>
    <property type="project" value="InterPro"/>
</dbReference>
<dbReference type="NCBIfam" id="TIGR01994">
    <property type="entry name" value="SUF_scaf_2"/>
    <property type="match status" value="1"/>
</dbReference>
<reference evidence="2 3" key="1">
    <citation type="submission" date="2019-05" db="EMBL/GenBank/DDBJ databases">
        <title>Nesterenkonia sp. GY239, isolated from the Southern Atlantic Ocean.</title>
        <authorList>
            <person name="Zhang G."/>
        </authorList>
    </citation>
    <scope>NUCLEOTIDE SEQUENCE [LARGE SCALE GENOMIC DNA]</scope>
    <source>
        <strain evidence="2 3">GY239</strain>
    </source>
</reference>
<sequence length="157" mass="17166">MEQLYQQVILDHSKARSGEGELDSPHGASFQVNPTCGDECTVQVSLEGQRLAQLAWSGKGCSISQASLSLMYEMVDGEPLEQAEQLGETFRELIHNRGHELTPEKMELLEDLSAFTGVGRYSARVKCALLGWMALREALAQARHHTGASGQPPQTQA</sequence>
<dbReference type="SUPFAM" id="SSF82649">
    <property type="entry name" value="SufE/NifU"/>
    <property type="match status" value="1"/>
</dbReference>
<proteinExistence type="predicted"/>
<dbReference type="Pfam" id="PF01592">
    <property type="entry name" value="NifU_N"/>
    <property type="match status" value="1"/>
</dbReference>